<proteinExistence type="predicted"/>
<dbReference type="InterPro" id="IPR016024">
    <property type="entry name" value="ARM-type_fold"/>
</dbReference>
<name>A0A146JXJ8_9EUKA</name>
<protein>
    <submittedName>
        <fullName evidence="1">Uncharacterized protein</fullName>
    </submittedName>
</protein>
<sequence>FKFIRIILVDCYSQTLHQMTKIKFCDQEILEAIGTLFSSFSAGDVLNRDKMIQKLRLIDFSPSYTEFCNPFNILNQIIMSSSKQSFQGQEPWVQTEVLHAASKMVFRLFEQNTLEHRDTALDTRAMWTHQIQQIQALIGQVNNRTLDLQFELDVLQAGLDVLHINNKQLPQFVQEIANDAIKACYAALKGSLSQSKNLVQKVVFQLFYKENNSHSFDSWFLRVLAISHNQLLIAEDQDLLSQILQIIVEQQNWHILYAGVNLISHLIQSGKSDIQLFKVLQMLSTHSDWRIRQRVAKCCIFNFGSQNTGVREQVQLILITMKRFEWNCNVASTFEDEDYIQKQRLAKQEEVLAIQCNPRNLLYEKADLKSNCQQLKSQLLLYLLCAKMK</sequence>
<dbReference type="AlphaFoldDB" id="A0A146JXJ8"/>
<dbReference type="SUPFAM" id="SSF48371">
    <property type="entry name" value="ARM repeat"/>
    <property type="match status" value="1"/>
</dbReference>
<evidence type="ECO:0000313" key="1">
    <source>
        <dbReference type="EMBL" id="JAP89440.1"/>
    </source>
</evidence>
<accession>A0A146JXJ8</accession>
<gene>
    <name evidence="1" type="ORF">TPC1_31065</name>
</gene>
<reference evidence="1" key="1">
    <citation type="submission" date="2015-07" db="EMBL/GenBank/DDBJ databases">
        <title>Adaptation to a free-living lifestyle via gene acquisitions in the diplomonad Trepomonas sp. PC1.</title>
        <authorList>
            <person name="Xu F."/>
            <person name="Jerlstrom-Hultqvist J."/>
            <person name="Kolisko M."/>
            <person name="Simpson A.G.B."/>
            <person name="Roger A.J."/>
            <person name="Svard S.G."/>
            <person name="Andersson J.O."/>
        </authorList>
    </citation>
    <scope>NUCLEOTIDE SEQUENCE</scope>
    <source>
        <strain evidence="1">PC1</strain>
    </source>
</reference>
<feature type="non-terminal residue" evidence="1">
    <location>
        <position position="1"/>
    </location>
</feature>
<dbReference type="EMBL" id="GDID01007166">
    <property type="protein sequence ID" value="JAP89440.1"/>
    <property type="molecule type" value="Transcribed_RNA"/>
</dbReference>
<organism evidence="1">
    <name type="scientific">Trepomonas sp. PC1</name>
    <dbReference type="NCBI Taxonomy" id="1076344"/>
    <lineage>
        <taxon>Eukaryota</taxon>
        <taxon>Metamonada</taxon>
        <taxon>Diplomonadida</taxon>
        <taxon>Hexamitidae</taxon>
        <taxon>Hexamitinae</taxon>
        <taxon>Trepomonas</taxon>
    </lineage>
</organism>